<evidence type="ECO:0000313" key="2">
    <source>
        <dbReference type="EMBL" id="PWI56895.1"/>
    </source>
</evidence>
<keyword evidence="3" id="KW-1185">Reference proteome</keyword>
<feature type="transmembrane region" description="Helical" evidence="1">
    <location>
        <begin position="21"/>
        <end position="44"/>
    </location>
</feature>
<dbReference type="Proteomes" id="UP000245380">
    <property type="component" value="Unassembled WGS sequence"/>
</dbReference>
<evidence type="ECO:0000313" key="3">
    <source>
        <dbReference type="Proteomes" id="UP000245380"/>
    </source>
</evidence>
<evidence type="ECO:0008006" key="4">
    <source>
        <dbReference type="Google" id="ProtNLM"/>
    </source>
</evidence>
<dbReference type="EMBL" id="MPDK01000023">
    <property type="protein sequence ID" value="PWI56895.1"/>
    <property type="molecule type" value="Genomic_DNA"/>
</dbReference>
<proteinExistence type="predicted"/>
<gene>
    <name evidence="2" type="ORF">BM613_11265</name>
</gene>
<protein>
    <recommendedName>
        <fullName evidence="4">Cytochrome B6</fullName>
    </recommendedName>
</protein>
<keyword evidence="1" id="KW-1133">Transmembrane helix</keyword>
<evidence type="ECO:0000256" key="1">
    <source>
        <dbReference type="SAM" id="Phobius"/>
    </source>
</evidence>
<comment type="caution">
    <text evidence="2">The sequence shown here is derived from an EMBL/GenBank/DDBJ whole genome shotgun (WGS) entry which is preliminary data.</text>
</comment>
<accession>A0A2U3D6J2</accession>
<organism evidence="2 3">
    <name type="scientific">Sulfoacidibacillus thermotolerans</name>
    <name type="common">Acidibacillus sulfuroxidans</name>
    <dbReference type="NCBI Taxonomy" id="1765684"/>
    <lineage>
        <taxon>Bacteria</taxon>
        <taxon>Bacillati</taxon>
        <taxon>Bacillota</taxon>
        <taxon>Bacilli</taxon>
        <taxon>Bacillales</taxon>
        <taxon>Alicyclobacillaceae</taxon>
        <taxon>Sulfoacidibacillus</taxon>
    </lineage>
</organism>
<dbReference type="OrthoDB" id="4087617at2"/>
<keyword evidence="1" id="KW-0812">Transmembrane</keyword>
<keyword evidence="1" id="KW-0472">Membrane</keyword>
<feature type="transmembrane region" description="Helical" evidence="1">
    <location>
        <begin position="275"/>
        <end position="293"/>
    </location>
</feature>
<name>A0A2U3D6J2_SULT2</name>
<dbReference type="RefSeq" id="WP_109431307.1">
    <property type="nucleotide sequence ID" value="NZ_MPDK01000023.1"/>
</dbReference>
<dbReference type="AlphaFoldDB" id="A0A2U3D6J2"/>
<sequence>MKYFERNTLRFPQKDFDMIKEGVVSLGLVGVLVVGVAAIFGAPYRPAITNQDIANQKPILIMQTALGDLDGQGEMASYGPPYNNGWHGVAQNIQSIGPFSPQTWWGTPYHLNTATDDVLTPLSMLATASNDSALQTALQTYNLASYTQQQAWDNNFSNALNKATVQNGQVVVPPGNYGPVQLMMNDELALARSGLLSGALDRETNNGVYRWNIQNDLLFLQGAALHQYAKTIDMKGEQWGINHDEQAYPGPWWLTPYTFLYQVPPGSTSSSGDEIVAYTVAFLFLLLILVPFIPGLNKLPRALPVHRAIWRDWYKRLEQTNACASCPLSESCKKEFRGHAVTTTANAIPACYDQTSTKPAGGVRTAG</sequence>
<reference evidence="2 3" key="1">
    <citation type="submission" date="2016-11" db="EMBL/GenBank/DDBJ databases">
        <title>Comparative genomics of Acidibacillus ferroxidans species.</title>
        <authorList>
            <person name="Oliveira G."/>
            <person name="Nunes G."/>
            <person name="Oliveira R."/>
            <person name="Araujo F."/>
            <person name="Salim A."/>
            <person name="Scholte L."/>
            <person name="Morais D."/>
            <person name="Nancucheo I."/>
            <person name="Johnson D.B."/>
            <person name="Grail B."/>
            <person name="Bittencourt J."/>
            <person name="Valadares R."/>
        </authorList>
    </citation>
    <scope>NUCLEOTIDE SEQUENCE [LARGE SCALE GENOMIC DNA]</scope>
    <source>
        <strain evidence="2 3">Y002</strain>
    </source>
</reference>